<name>A0A6A0AUE0_9ACTN</name>
<dbReference type="AlphaFoldDB" id="A0A6A0AUE0"/>
<protein>
    <submittedName>
        <fullName evidence="1">DUF2303 family protein</fullName>
    </submittedName>
</protein>
<comment type="caution">
    <text evidence="1">The sequence shown here is derived from an EMBL/GenBank/DDBJ whole genome shotgun (WGS) entry which is preliminary data.</text>
</comment>
<dbReference type="Proteomes" id="UP000484988">
    <property type="component" value="Unassembled WGS sequence"/>
</dbReference>
<keyword evidence="2" id="KW-1185">Reference proteome</keyword>
<dbReference type="Pfam" id="PF10065">
    <property type="entry name" value="DUF2303"/>
    <property type="match status" value="1"/>
</dbReference>
<dbReference type="RefSeq" id="WP_254076740.1">
    <property type="nucleotide sequence ID" value="NZ_BLLG01000006.1"/>
</dbReference>
<sequence>MATGFNRYDHGMPPSDKRTEFQAVIDVAQRAAHPAELELGKFYTVVLPSGQVQKIDLTGPEHTGKPARKKGTTIVRDVDSFLAYFDKHGDDDSEVYADVQRRTITAVLDAHTGDGARWAEHRVELHLRHTAAWDAWTGIDNELLAQDRFAEFIEDNLPDLVEPDSATMLELAESFEATSSAEFKSSQRLDSGARTFAWVEETNAKAGHRGDITIPASLKLALRPFEGCEPFAVMARFRYRIKRSGDSGASLLLGIKLERPGDILAAAFEDVRTAVDNGIPETIAVLNGAPASR</sequence>
<proteinExistence type="predicted"/>
<organism evidence="1 2">
    <name type="scientific">Streptomyces pacificus</name>
    <dbReference type="NCBI Taxonomy" id="2705029"/>
    <lineage>
        <taxon>Bacteria</taxon>
        <taxon>Bacillati</taxon>
        <taxon>Actinomycetota</taxon>
        <taxon>Actinomycetes</taxon>
        <taxon>Kitasatosporales</taxon>
        <taxon>Streptomycetaceae</taxon>
        <taxon>Streptomyces</taxon>
    </lineage>
</organism>
<accession>A0A6A0AUE0</accession>
<dbReference type="InterPro" id="IPR019276">
    <property type="entry name" value="DUF2303"/>
</dbReference>
<gene>
    <name evidence="1" type="ORF">SCWH03_28200</name>
</gene>
<reference evidence="1 2" key="1">
    <citation type="submission" date="2020-02" db="EMBL/GenBank/DDBJ databases">
        <title>Whole Genome Shotgun Sequence of Streptomyces sp. strain CWH03.</title>
        <authorList>
            <person name="Dohra H."/>
            <person name="Kodani S."/>
            <person name="Yamamura H."/>
        </authorList>
    </citation>
    <scope>NUCLEOTIDE SEQUENCE [LARGE SCALE GENOMIC DNA]</scope>
    <source>
        <strain evidence="1 2">CWH03</strain>
    </source>
</reference>
<dbReference type="EMBL" id="BLLG01000006">
    <property type="protein sequence ID" value="GFH36589.1"/>
    <property type="molecule type" value="Genomic_DNA"/>
</dbReference>
<evidence type="ECO:0000313" key="2">
    <source>
        <dbReference type="Proteomes" id="UP000484988"/>
    </source>
</evidence>
<evidence type="ECO:0000313" key="1">
    <source>
        <dbReference type="EMBL" id="GFH36589.1"/>
    </source>
</evidence>